<keyword evidence="2" id="KW-1185">Reference proteome</keyword>
<evidence type="ECO:0000313" key="2">
    <source>
        <dbReference type="Proteomes" id="UP000073492"/>
    </source>
</evidence>
<name>A0A139I9B6_9PEZI</name>
<gene>
    <name evidence="1" type="ORF">AC579_5564</name>
</gene>
<dbReference type="EMBL" id="LFZO01000214">
    <property type="protein sequence ID" value="KXT11219.1"/>
    <property type="molecule type" value="Genomic_DNA"/>
</dbReference>
<proteinExistence type="predicted"/>
<sequence length="134" mass="14848">MPVMKDPIIPPTPCSLKTSRPSSMLIQSLRFWRLEQTTAAPTTENLPLVLMKSTKTQPRTPVEAATLVLNAAYMARMLALSADPPLKPNQPNQIKIVPRKTSVVLCGFLCVFSPKCRLLPRIKAYARPAHPEAM</sequence>
<dbReference type="Proteomes" id="UP000073492">
    <property type="component" value="Unassembled WGS sequence"/>
</dbReference>
<comment type="caution">
    <text evidence="1">The sequence shown here is derived from an EMBL/GenBank/DDBJ whole genome shotgun (WGS) entry which is preliminary data.</text>
</comment>
<dbReference type="AlphaFoldDB" id="A0A139I9B6"/>
<evidence type="ECO:0000313" key="1">
    <source>
        <dbReference type="EMBL" id="KXT11219.1"/>
    </source>
</evidence>
<accession>A0A139I9B6</accession>
<protein>
    <submittedName>
        <fullName evidence="1">Uncharacterized protein</fullName>
    </submittedName>
</protein>
<organism evidence="1 2">
    <name type="scientific">Pseudocercospora musae</name>
    <dbReference type="NCBI Taxonomy" id="113226"/>
    <lineage>
        <taxon>Eukaryota</taxon>
        <taxon>Fungi</taxon>
        <taxon>Dikarya</taxon>
        <taxon>Ascomycota</taxon>
        <taxon>Pezizomycotina</taxon>
        <taxon>Dothideomycetes</taxon>
        <taxon>Dothideomycetidae</taxon>
        <taxon>Mycosphaerellales</taxon>
        <taxon>Mycosphaerellaceae</taxon>
        <taxon>Pseudocercospora</taxon>
    </lineage>
</organism>
<reference evidence="1 2" key="1">
    <citation type="submission" date="2015-07" db="EMBL/GenBank/DDBJ databases">
        <title>Comparative genomics of the Sigatoka disease complex on banana suggests a link between parallel evolutionary changes in Pseudocercospora fijiensis and Pseudocercospora eumusae and increased virulence on the banana host.</title>
        <authorList>
            <person name="Chang T.-C."/>
            <person name="Salvucci A."/>
            <person name="Crous P.W."/>
            <person name="Stergiopoulos I."/>
        </authorList>
    </citation>
    <scope>NUCLEOTIDE SEQUENCE [LARGE SCALE GENOMIC DNA]</scope>
    <source>
        <strain evidence="1 2">CBS 116634</strain>
    </source>
</reference>